<dbReference type="EMBL" id="CP049865">
    <property type="protein sequence ID" value="QIK72811.1"/>
    <property type="molecule type" value="Genomic_DNA"/>
</dbReference>
<evidence type="ECO:0000313" key="1">
    <source>
        <dbReference type="EMBL" id="QIK72811.1"/>
    </source>
</evidence>
<keyword evidence="2" id="KW-1185">Reference proteome</keyword>
<sequence>MAVVGHPLWLWVPGDAAMSSRVTGYGITITLDARRTSTTFAMGDGKSVTCARMTPYSAGVKPGTASPTCGYAYSWPSLPDGTYRVTASSRWVVDWTALGFSGAIPVTMTGARDLPVGELHALNVAR</sequence>
<dbReference type="Proteomes" id="UP000501058">
    <property type="component" value="Chromosome"/>
</dbReference>
<evidence type="ECO:0008006" key="3">
    <source>
        <dbReference type="Google" id="ProtNLM"/>
    </source>
</evidence>
<dbReference type="KEGG" id="prv:G7070_11665"/>
<proteinExistence type="predicted"/>
<accession>A0A6G7Y854</accession>
<evidence type="ECO:0000313" key="2">
    <source>
        <dbReference type="Proteomes" id="UP000501058"/>
    </source>
</evidence>
<reference evidence="1 2" key="1">
    <citation type="submission" date="2020-03" db="EMBL/GenBank/DDBJ databases">
        <title>Propioniciclava sp. nov., isolated from Hydrophilus acuminatus.</title>
        <authorList>
            <person name="Hyun D.-W."/>
            <person name="Bae J.-W."/>
        </authorList>
    </citation>
    <scope>NUCLEOTIDE SEQUENCE [LARGE SCALE GENOMIC DNA]</scope>
    <source>
        <strain evidence="1 2">HDW11</strain>
    </source>
</reference>
<gene>
    <name evidence="1" type="ORF">G7070_11665</name>
</gene>
<dbReference type="AlphaFoldDB" id="A0A6G7Y854"/>
<organism evidence="1 2">
    <name type="scientific">Propioniciclava coleopterorum</name>
    <dbReference type="NCBI Taxonomy" id="2714937"/>
    <lineage>
        <taxon>Bacteria</taxon>
        <taxon>Bacillati</taxon>
        <taxon>Actinomycetota</taxon>
        <taxon>Actinomycetes</taxon>
        <taxon>Propionibacteriales</taxon>
        <taxon>Propionibacteriaceae</taxon>
        <taxon>Propioniciclava</taxon>
    </lineage>
</organism>
<protein>
    <recommendedName>
        <fullName evidence="3">ATP/GTP-binding protein</fullName>
    </recommendedName>
</protein>
<name>A0A6G7Y854_9ACTN</name>
<dbReference type="RefSeq" id="WP_166233886.1">
    <property type="nucleotide sequence ID" value="NZ_CP049865.1"/>
</dbReference>